<evidence type="ECO:0000313" key="2">
    <source>
        <dbReference type="EMBL" id="GGD31411.1"/>
    </source>
</evidence>
<keyword evidence="3" id="KW-1185">Reference proteome</keyword>
<accession>A0A916Y5J1</accession>
<evidence type="ECO:0000313" key="3">
    <source>
        <dbReference type="Proteomes" id="UP000633205"/>
    </source>
</evidence>
<dbReference type="Proteomes" id="UP000633205">
    <property type="component" value="Unassembled WGS sequence"/>
</dbReference>
<reference evidence="2" key="1">
    <citation type="journal article" date="2014" name="Int. J. Syst. Evol. Microbiol.">
        <title>Complete genome sequence of Corynebacterium casei LMG S-19264T (=DSM 44701T), isolated from a smear-ripened cheese.</title>
        <authorList>
            <consortium name="US DOE Joint Genome Institute (JGI-PGF)"/>
            <person name="Walter F."/>
            <person name="Albersmeier A."/>
            <person name="Kalinowski J."/>
            <person name="Ruckert C."/>
        </authorList>
    </citation>
    <scope>NUCLEOTIDE SEQUENCE</scope>
    <source>
        <strain evidence="2">CGMCC 1.15152</strain>
    </source>
</reference>
<gene>
    <name evidence="2" type="ORF">GCM10010915_09590</name>
</gene>
<dbReference type="Pfam" id="PF04230">
    <property type="entry name" value="PS_pyruv_trans"/>
    <property type="match status" value="1"/>
</dbReference>
<name>A0A916Y5J1_9MICO</name>
<dbReference type="EMBL" id="BMHO01000001">
    <property type="protein sequence ID" value="GGD31411.1"/>
    <property type="molecule type" value="Genomic_DNA"/>
</dbReference>
<feature type="domain" description="Polysaccharide pyruvyl transferase" evidence="1">
    <location>
        <begin position="41"/>
        <end position="320"/>
    </location>
</feature>
<evidence type="ECO:0000259" key="1">
    <source>
        <dbReference type="Pfam" id="PF04230"/>
    </source>
</evidence>
<sequence length="357" mass="40967">MRNQHDSKHLAALREQTETTLREIIGDMRDIAILDVPNQRNVGDSLIWAGELAYFKRLGYRIRHISDLRTYDAGDVRASLKRGGVVLLHGGGNLGDLWPGHQKLREKVADELRDFKIVQLPQSVYFESRALAIRANETMSSHPDLTILLRDNESISRAQDQLPDLNCVFCPDMALGYEPPRRTGREPQKHILVIARADHESATNLRDLGTSWASPSDVYVTDWWLDSAETVRWRVARGVTRVQAFMMRARHRLRRRLRIRVSGFRLPQSWMKLALIAINEENVKHGLKLYDRASDVLVDRLHGHVFGVLLGKNHVMVDNKYRKLGAIYDDYTGMFSTAHYSTTVPDAQRRILEGMDR</sequence>
<dbReference type="AlphaFoldDB" id="A0A916Y5J1"/>
<protein>
    <submittedName>
        <fullName evidence="2">Exopolysaccharide biosynthesis protein</fullName>
    </submittedName>
</protein>
<dbReference type="InterPro" id="IPR007345">
    <property type="entry name" value="Polysacch_pyruvyl_Trfase"/>
</dbReference>
<comment type="caution">
    <text evidence="2">The sequence shown here is derived from an EMBL/GenBank/DDBJ whole genome shotgun (WGS) entry which is preliminary data.</text>
</comment>
<organism evidence="2 3">
    <name type="scientific">Microbacterium faecale</name>
    <dbReference type="NCBI Taxonomy" id="1804630"/>
    <lineage>
        <taxon>Bacteria</taxon>
        <taxon>Bacillati</taxon>
        <taxon>Actinomycetota</taxon>
        <taxon>Actinomycetes</taxon>
        <taxon>Micrococcales</taxon>
        <taxon>Microbacteriaceae</taxon>
        <taxon>Microbacterium</taxon>
    </lineage>
</organism>
<reference evidence="2" key="2">
    <citation type="submission" date="2020-09" db="EMBL/GenBank/DDBJ databases">
        <authorList>
            <person name="Sun Q."/>
            <person name="Zhou Y."/>
        </authorList>
    </citation>
    <scope>NUCLEOTIDE SEQUENCE</scope>
    <source>
        <strain evidence="2">CGMCC 1.15152</strain>
    </source>
</reference>
<proteinExistence type="predicted"/>